<dbReference type="EMBL" id="SRRH01000124">
    <property type="protein sequence ID" value="KAG6298443.1"/>
    <property type="molecule type" value="Genomic_DNA"/>
</dbReference>
<evidence type="ECO:0000313" key="2">
    <source>
        <dbReference type="EMBL" id="KAG6298443.1"/>
    </source>
</evidence>
<sequence length="217" mass="23052">MSRSRLMAVAVAGSALIGGAFYATRRPEKQSPEELRRNKADRARDLGLGSAGMGHNQVTGGPEAGAAPSRPDETDRMRPVHTTASSKDKLPSGGAGGGEGAGRTSARATELPTGKDSQESYSLTLVTFYTDNPALSEEVTFGFESAIVRFGISDEFGKYSETKQRERGGPSRRNIITLQEDRYSLMGPEVPPKNKSGISNLVKGNMGSVSKGNLEDL</sequence>
<protein>
    <submittedName>
        <fullName evidence="2">Uncharacterized protein</fullName>
    </submittedName>
</protein>
<organism evidence="2 3">
    <name type="scientific">Claviceps aff. purpurea</name>
    <dbReference type="NCBI Taxonomy" id="1967640"/>
    <lineage>
        <taxon>Eukaryota</taxon>
        <taxon>Fungi</taxon>
        <taxon>Dikarya</taxon>
        <taxon>Ascomycota</taxon>
        <taxon>Pezizomycotina</taxon>
        <taxon>Sordariomycetes</taxon>
        <taxon>Hypocreomycetidae</taxon>
        <taxon>Hypocreales</taxon>
        <taxon>Clavicipitaceae</taxon>
        <taxon>Claviceps</taxon>
    </lineage>
</organism>
<dbReference type="Proteomes" id="UP000707071">
    <property type="component" value="Unassembled WGS sequence"/>
</dbReference>
<gene>
    <name evidence="2" type="ORF">E4U09_000795</name>
</gene>
<feature type="compositionally biased region" description="Basic and acidic residues" evidence="1">
    <location>
        <begin position="25"/>
        <end position="45"/>
    </location>
</feature>
<proteinExistence type="predicted"/>
<feature type="region of interest" description="Disordered" evidence="1">
    <location>
        <begin position="185"/>
        <end position="217"/>
    </location>
</feature>
<evidence type="ECO:0000256" key="1">
    <source>
        <dbReference type="SAM" id="MobiDB-lite"/>
    </source>
</evidence>
<dbReference type="AlphaFoldDB" id="A0A9P7QK94"/>
<comment type="caution">
    <text evidence="2">The sequence shown here is derived from an EMBL/GenBank/DDBJ whole genome shotgun (WGS) entry which is preliminary data.</text>
</comment>
<feature type="region of interest" description="Disordered" evidence="1">
    <location>
        <begin position="18"/>
        <end position="118"/>
    </location>
</feature>
<reference evidence="2 3" key="1">
    <citation type="journal article" date="2020" name="bioRxiv">
        <title>Whole genome comparisons of ergot fungi reveals the divergence and evolution of species within the genus Claviceps are the result of varying mechanisms driving genome evolution and host range expansion.</title>
        <authorList>
            <person name="Wyka S.A."/>
            <person name="Mondo S.J."/>
            <person name="Liu M."/>
            <person name="Dettman J."/>
            <person name="Nalam V."/>
            <person name="Broders K.D."/>
        </authorList>
    </citation>
    <scope>NUCLEOTIDE SEQUENCE [LARGE SCALE GENOMIC DNA]</scope>
    <source>
        <strain evidence="2 3">Clav52</strain>
    </source>
</reference>
<name>A0A9P7QK94_9HYPO</name>
<keyword evidence="3" id="KW-1185">Reference proteome</keyword>
<accession>A0A9P7QK94</accession>
<evidence type="ECO:0000313" key="3">
    <source>
        <dbReference type="Proteomes" id="UP000707071"/>
    </source>
</evidence>